<feature type="domain" description="Tyrosine-protein phosphatase" evidence="3">
    <location>
        <begin position="72"/>
        <end position="347"/>
    </location>
</feature>
<dbReference type="PANTHER" id="PTHR19134:SF449">
    <property type="entry name" value="TYROSINE-PROTEIN PHOSPHATASE 1"/>
    <property type="match status" value="1"/>
</dbReference>
<dbReference type="PROSITE" id="PS00383">
    <property type="entry name" value="TYR_PHOSPHATASE_1"/>
    <property type="match status" value="1"/>
</dbReference>
<dbReference type="SMART" id="SM00194">
    <property type="entry name" value="PTPc"/>
    <property type="match status" value="1"/>
</dbReference>
<dbReference type="InterPro" id="IPR000242">
    <property type="entry name" value="PTP_cat"/>
</dbReference>
<dbReference type="AlphaFoldDB" id="A0A6A6PN28"/>
<comment type="similarity">
    <text evidence="1">Belongs to the protein-tyrosine phosphatase family. Non-receptor class subfamily.</text>
</comment>
<evidence type="ECO:0000256" key="1">
    <source>
        <dbReference type="ARBA" id="ARBA00009649"/>
    </source>
</evidence>
<dbReference type="EMBL" id="MU001638">
    <property type="protein sequence ID" value="KAF2481469.1"/>
    <property type="molecule type" value="Genomic_DNA"/>
</dbReference>
<gene>
    <name evidence="5" type="ORF">BDY17DRAFT_312179</name>
</gene>
<feature type="domain" description="Tyrosine specific protein phosphatases" evidence="4">
    <location>
        <begin position="256"/>
        <end position="338"/>
    </location>
</feature>
<feature type="region of interest" description="Disordered" evidence="2">
    <location>
        <begin position="45"/>
        <end position="65"/>
    </location>
</feature>
<dbReference type="CDD" id="cd18533">
    <property type="entry name" value="PTP_fungal"/>
    <property type="match status" value="1"/>
</dbReference>
<dbReference type="PRINTS" id="PR00700">
    <property type="entry name" value="PRTYPHPHTASE"/>
</dbReference>
<sequence>MANSSPSSSSSTSDASRLPAFLRQTKADIKAKFVDLEWQQRHRLLQGAQSPTSPNDTPSPWSRLPGDVVSTRNRYVNVEPFAQNRIHLQVVDGANDYINASPIQLGRRRYIATQGPKEVNVNHFYRMVAGEAKTTHPTVVVMLTQTHESGREKCFQYYPLSNAESPLTIPPDPGFHDDFHGEVRLQSVRDDPTTRSQLRTLQLRTSKAGSDPHEMEIQHLLFSGWPDFLVPEGDDRAALIELVRLSAELNHEREPAEMESTASTSNEQPDESSITARIIHCSAGVGRSGTFIALDYLLSLLHSGQLDHVPPDRDPIAETVDLLRKQRMMMVQGESQFLFLYDVMREQMLARVQKWEHGGERERIGVAL</sequence>
<dbReference type="GO" id="GO:0004725">
    <property type="term" value="F:protein tyrosine phosphatase activity"/>
    <property type="evidence" value="ECO:0007669"/>
    <property type="project" value="InterPro"/>
</dbReference>
<dbReference type="SMART" id="SM00404">
    <property type="entry name" value="PTPc_motif"/>
    <property type="match status" value="1"/>
</dbReference>
<dbReference type="Gene3D" id="3.90.190.10">
    <property type="entry name" value="Protein tyrosine phosphatase superfamily"/>
    <property type="match status" value="1"/>
</dbReference>
<evidence type="ECO:0000256" key="2">
    <source>
        <dbReference type="SAM" id="MobiDB-lite"/>
    </source>
</evidence>
<dbReference type="OrthoDB" id="10253954at2759"/>
<evidence type="ECO:0000313" key="5">
    <source>
        <dbReference type="EMBL" id="KAF2481469.1"/>
    </source>
</evidence>
<dbReference type="InterPro" id="IPR029021">
    <property type="entry name" value="Prot-tyrosine_phosphatase-like"/>
</dbReference>
<feature type="compositionally biased region" description="Polar residues" evidence="2">
    <location>
        <begin position="260"/>
        <end position="271"/>
    </location>
</feature>
<keyword evidence="6" id="KW-1185">Reference proteome</keyword>
<dbReference type="InterPro" id="IPR016130">
    <property type="entry name" value="Tyr_Pase_AS"/>
</dbReference>
<dbReference type="InterPro" id="IPR003595">
    <property type="entry name" value="Tyr_Pase_cat"/>
</dbReference>
<dbReference type="PROSITE" id="PS50056">
    <property type="entry name" value="TYR_PHOSPHATASE_2"/>
    <property type="match status" value="1"/>
</dbReference>
<proteinExistence type="inferred from homology"/>
<organism evidence="5 6">
    <name type="scientific">Neohortaea acidophila</name>
    <dbReference type="NCBI Taxonomy" id="245834"/>
    <lineage>
        <taxon>Eukaryota</taxon>
        <taxon>Fungi</taxon>
        <taxon>Dikarya</taxon>
        <taxon>Ascomycota</taxon>
        <taxon>Pezizomycotina</taxon>
        <taxon>Dothideomycetes</taxon>
        <taxon>Dothideomycetidae</taxon>
        <taxon>Mycosphaerellales</taxon>
        <taxon>Teratosphaeriaceae</taxon>
        <taxon>Neohortaea</taxon>
    </lineage>
</organism>
<dbReference type="InterPro" id="IPR050348">
    <property type="entry name" value="Protein-Tyr_Phosphatase"/>
</dbReference>
<dbReference type="InterPro" id="IPR000387">
    <property type="entry name" value="Tyr_Pase_dom"/>
</dbReference>
<dbReference type="PANTHER" id="PTHR19134">
    <property type="entry name" value="RECEPTOR-TYPE TYROSINE-PROTEIN PHOSPHATASE"/>
    <property type="match status" value="1"/>
</dbReference>
<feature type="compositionally biased region" description="Polar residues" evidence="2">
    <location>
        <begin position="47"/>
        <end position="60"/>
    </location>
</feature>
<protein>
    <submittedName>
        <fullName evidence="5">Protein-tyrosine phosphatase-like protein</fullName>
    </submittedName>
</protein>
<feature type="region of interest" description="Disordered" evidence="2">
    <location>
        <begin position="251"/>
        <end position="271"/>
    </location>
</feature>
<evidence type="ECO:0000259" key="3">
    <source>
        <dbReference type="PROSITE" id="PS50055"/>
    </source>
</evidence>
<dbReference type="SUPFAM" id="SSF52799">
    <property type="entry name" value="(Phosphotyrosine protein) phosphatases II"/>
    <property type="match status" value="1"/>
</dbReference>
<accession>A0A6A6PN28</accession>
<dbReference type="Pfam" id="PF00102">
    <property type="entry name" value="Y_phosphatase"/>
    <property type="match status" value="1"/>
</dbReference>
<dbReference type="RefSeq" id="XP_033588039.1">
    <property type="nucleotide sequence ID" value="XM_033735604.1"/>
</dbReference>
<name>A0A6A6PN28_9PEZI</name>
<evidence type="ECO:0000259" key="4">
    <source>
        <dbReference type="PROSITE" id="PS50056"/>
    </source>
</evidence>
<evidence type="ECO:0000313" key="6">
    <source>
        <dbReference type="Proteomes" id="UP000799767"/>
    </source>
</evidence>
<dbReference type="Proteomes" id="UP000799767">
    <property type="component" value="Unassembled WGS sequence"/>
</dbReference>
<dbReference type="GeneID" id="54476606"/>
<dbReference type="PROSITE" id="PS50055">
    <property type="entry name" value="TYR_PHOSPHATASE_PTP"/>
    <property type="match status" value="1"/>
</dbReference>
<reference evidence="5" key="1">
    <citation type="journal article" date="2020" name="Stud. Mycol.">
        <title>101 Dothideomycetes genomes: a test case for predicting lifestyles and emergence of pathogens.</title>
        <authorList>
            <person name="Haridas S."/>
            <person name="Albert R."/>
            <person name="Binder M."/>
            <person name="Bloem J."/>
            <person name="Labutti K."/>
            <person name="Salamov A."/>
            <person name="Andreopoulos B."/>
            <person name="Baker S."/>
            <person name="Barry K."/>
            <person name="Bills G."/>
            <person name="Bluhm B."/>
            <person name="Cannon C."/>
            <person name="Castanera R."/>
            <person name="Culley D."/>
            <person name="Daum C."/>
            <person name="Ezra D."/>
            <person name="Gonzalez J."/>
            <person name="Henrissat B."/>
            <person name="Kuo A."/>
            <person name="Liang C."/>
            <person name="Lipzen A."/>
            <person name="Lutzoni F."/>
            <person name="Magnuson J."/>
            <person name="Mondo S."/>
            <person name="Nolan M."/>
            <person name="Ohm R."/>
            <person name="Pangilinan J."/>
            <person name="Park H.-J."/>
            <person name="Ramirez L."/>
            <person name="Alfaro M."/>
            <person name="Sun H."/>
            <person name="Tritt A."/>
            <person name="Yoshinaga Y."/>
            <person name="Zwiers L.-H."/>
            <person name="Turgeon B."/>
            <person name="Goodwin S."/>
            <person name="Spatafora J."/>
            <person name="Crous P."/>
            <person name="Grigoriev I."/>
        </authorList>
    </citation>
    <scope>NUCLEOTIDE SEQUENCE</scope>
    <source>
        <strain evidence="5">CBS 113389</strain>
    </source>
</reference>